<comment type="similarity">
    <text evidence="1">Belongs to the CCM1 family.</text>
</comment>
<keyword evidence="7" id="KW-1185">Reference proteome</keyword>
<organism evidence="6 7">
    <name type="scientific">Pleomassaria siparia CBS 279.74</name>
    <dbReference type="NCBI Taxonomy" id="1314801"/>
    <lineage>
        <taxon>Eukaryota</taxon>
        <taxon>Fungi</taxon>
        <taxon>Dikarya</taxon>
        <taxon>Ascomycota</taxon>
        <taxon>Pezizomycotina</taxon>
        <taxon>Dothideomycetes</taxon>
        <taxon>Pleosporomycetidae</taxon>
        <taxon>Pleosporales</taxon>
        <taxon>Pleomassariaceae</taxon>
        <taxon>Pleomassaria</taxon>
    </lineage>
</organism>
<evidence type="ECO:0000256" key="3">
    <source>
        <dbReference type="ARBA" id="ARBA00044493"/>
    </source>
</evidence>
<keyword evidence="2" id="KW-0677">Repeat</keyword>
<evidence type="ECO:0000313" key="7">
    <source>
        <dbReference type="Proteomes" id="UP000799428"/>
    </source>
</evidence>
<sequence length="577" mass="66289">MSLFRTLNRTTSTPALAFLYPALHKIAINRSPQLPAPTSEQIDTFFVQALVQASSCEKHARHMSTYRDILPNTLSCLKARRKGLLKNNERRELKSTKAWKKDGPMGKVKQFAKKELQALVDYYGIQLEPEPEEDEVDSGPLVYNVGNDHQPWPVREEIHAEYIAALQELLKNEQTPHEHIYSCYKRLPAPGVVYLPIKTIRRLLHHLSIVERASQESMQRFLSILDDMKNAHIHIVRSEWTTAIYFAGRCVGKVSAEELQSALYMWRDMEKRAGVRGGLVTLNVLFDVAVRAGKYTLAEMFLKELLARKLKVHRHFRVSLLYYYGVLRNGDAVRSTYQDLVTSGDVVDTVVMNAVIAALIRAGEPAAAEHVFERMKRLHAQKAAEYQRLLPRDWRKRRSLGLHLTHESMRLAETANKKQHTELQDVAPIAPDSRTYGLIIRHHSSTAGNIDRMNELLEEMRHNEVPIDGTIFIVVMYGFSSYGGVRYSSWTRDKLEPLWSAYLNSVETGVQRTWFSSMSVIVALKAFRKCTDAERTLRAWEEVRRVWEPTSTEKEDVVRALRELVPDHAFFKPSKGW</sequence>
<comment type="subunit">
    <text evidence="4">Binds to mitochondrial small subunit 15S rRNA.</text>
</comment>
<dbReference type="InterPro" id="IPR011990">
    <property type="entry name" value="TPR-like_helical_dom_sf"/>
</dbReference>
<dbReference type="Gene3D" id="1.25.40.10">
    <property type="entry name" value="Tetratricopeptide repeat domain"/>
    <property type="match status" value="2"/>
</dbReference>
<evidence type="ECO:0000256" key="5">
    <source>
        <dbReference type="PROSITE-ProRule" id="PRU00708"/>
    </source>
</evidence>
<accession>A0A6G1K9E3</accession>
<evidence type="ECO:0000256" key="2">
    <source>
        <dbReference type="ARBA" id="ARBA00022737"/>
    </source>
</evidence>
<proteinExistence type="inferred from homology"/>
<gene>
    <name evidence="6" type="ORF">K504DRAFT_274176</name>
</gene>
<dbReference type="Pfam" id="PF01535">
    <property type="entry name" value="PPR"/>
    <property type="match status" value="1"/>
</dbReference>
<protein>
    <recommendedName>
        <fullName evidence="8">Pentatricopeptide repeat protein-like protein</fullName>
    </recommendedName>
</protein>
<evidence type="ECO:0008006" key="8">
    <source>
        <dbReference type="Google" id="ProtNLM"/>
    </source>
</evidence>
<dbReference type="InterPro" id="IPR002885">
    <property type="entry name" value="PPR_rpt"/>
</dbReference>
<evidence type="ECO:0000256" key="4">
    <source>
        <dbReference type="ARBA" id="ARBA00044511"/>
    </source>
</evidence>
<evidence type="ECO:0000313" key="6">
    <source>
        <dbReference type="EMBL" id="KAF2709434.1"/>
    </source>
</evidence>
<dbReference type="EMBL" id="MU005770">
    <property type="protein sequence ID" value="KAF2709434.1"/>
    <property type="molecule type" value="Genomic_DNA"/>
</dbReference>
<dbReference type="AlphaFoldDB" id="A0A6G1K9E3"/>
<name>A0A6G1K9E3_9PLEO</name>
<evidence type="ECO:0000256" key="1">
    <source>
        <dbReference type="ARBA" id="ARBA00006192"/>
    </source>
</evidence>
<reference evidence="6" key="1">
    <citation type="journal article" date="2020" name="Stud. Mycol.">
        <title>101 Dothideomycetes genomes: a test case for predicting lifestyles and emergence of pathogens.</title>
        <authorList>
            <person name="Haridas S."/>
            <person name="Albert R."/>
            <person name="Binder M."/>
            <person name="Bloem J."/>
            <person name="Labutti K."/>
            <person name="Salamov A."/>
            <person name="Andreopoulos B."/>
            <person name="Baker S."/>
            <person name="Barry K."/>
            <person name="Bills G."/>
            <person name="Bluhm B."/>
            <person name="Cannon C."/>
            <person name="Castanera R."/>
            <person name="Culley D."/>
            <person name="Daum C."/>
            <person name="Ezra D."/>
            <person name="Gonzalez J."/>
            <person name="Henrissat B."/>
            <person name="Kuo A."/>
            <person name="Liang C."/>
            <person name="Lipzen A."/>
            <person name="Lutzoni F."/>
            <person name="Magnuson J."/>
            <person name="Mondo S."/>
            <person name="Nolan M."/>
            <person name="Ohm R."/>
            <person name="Pangilinan J."/>
            <person name="Park H.-J."/>
            <person name="Ramirez L."/>
            <person name="Alfaro M."/>
            <person name="Sun H."/>
            <person name="Tritt A."/>
            <person name="Yoshinaga Y."/>
            <person name="Zwiers L.-H."/>
            <person name="Turgeon B."/>
            <person name="Goodwin S."/>
            <person name="Spatafora J."/>
            <person name="Crous P."/>
            <person name="Grigoriev I."/>
        </authorList>
    </citation>
    <scope>NUCLEOTIDE SEQUENCE</scope>
    <source>
        <strain evidence="6">CBS 279.74</strain>
    </source>
</reference>
<comment type="function">
    <text evidence="3">Regulates mitochondrial small subunit maturation by controlling 15S rRNA 5'-end processing. Localizes to the 5' precursor of the 15S rRNA in a position that is subsequently occupied by mS47 in the mature yeast mtSSU. Uses structure and sequence-specific RNA recognition, binding to a single-stranded region of the precursor and specifically recognizing bases -6 to -1. The exchange of Ccm1 for mS47 is coupled to the irreversible removal of precursor rRNA that is accompanied by conformational changes of the mitoribosomal proteins uS5m and mS26. These conformational changes signal completion of 5'-end rRNA processing through protection of the mature 5'-end of the 15S rRNA and stabilization of mS47. The removal of the 5' precursor together with the dissociation of Ccm1 may be catalyzed by the 5'-3' exoribonuclease Pet127. Involved in the specific removal of group I introns in mitochondrial encoded transcripts.</text>
</comment>
<dbReference type="PROSITE" id="PS51375">
    <property type="entry name" value="PPR"/>
    <property type="match status" value="1"/>
</dbReference>
<feature type="repeat" description="PPR" evidence="5">
    <location>
        <begin position="348"/>
        <end position="382"/>
    </location>
</feature>
<dbReference type="OrthoDB" id="1908178at2759"/>
<dbReference type="PANTHER" id="PTHR47447:SF17">
    <property type="entry name" value="OS12G0638900 PROTEIN"/>
    <property type="match status" value="1"/>
</dbReference>
<dbReference type="PANTHER" id="PTHR47447">
    <property type="entry name" value="OS03G0856100 PROTEIN"/>
    <property type="match status" value="1"/>
</dbReference>
<dbReference type="NCBIfam" id="TIGR00756">
    <property type="entry name" value="PPR"/>
    <property type="match status" value="1"/>
</dbReference>
<dbReference type="Proteomes" id="UP000799428">
    <property type="component" value="Unassembled WGS sequence"/>
</dbReference>